<dbReference type="AlphaFoldDB" id="A0A158HH27"/>
<protein>
    <submittedName>
        <fullName evidence="2">Uncharacterized protein</fullName>
    </submittedName>
</protein>
<proteinExistence type="predicted"/>
<dbReference type="SUPFAM" id="SSF52540">
    <property type="entry name" value="P-loop containing nucleoside triphosphate hydrolases"/>
    <property type="match status" value="1"/>
</dbReference>
<accession>A0A158HH27</accession>
<evidence type="ECO:0000313" key="3">
    <source>
        <dbReference type="Proteomes" id="UP000054893"/>
    </source>
</evidence>
<dbReference type="Proteomes" id="UP000054893">
    <property type="component" value="Unassembled WGS sequence"/>
</dbReference>
<dbReference type="EMBL" id="FCOC02000017">
    <property type="protein sequence ID" value="SAL43363.1"/>
    <property type="molecule type" value="Genomic_DNA"/>
</dbReference>
<sequence>MSDETSPLVWSSDVSDPQTKLISSRTTPVTESPYDLAERNPGATQDKYFNTSSELPEPIRAPSDAWVNDRLRRRCTPDDSSLWTAPEGVRVAAMSKFRHGFLPLQEHRDLTASIIAAIADSAESRKVDNPRFKRLFYSLPQVLVSGKPLEPRENLESDSGAVFTLMGRSGTGRSAFLRRLRSLLGPPVRVLPTITTAPPQIWYIPMVKLDWPACNTVEGLCESFRKALVAEIKDPLRNEEVVLRHLQGAAAVHAVVAACVIFNVGLLAIDGACAHHVAGQYEGILQLVLELKRYNIPVVLSCSELFFQRAALGPPFIREALGTQVSTLDVLPPAPVEKERRGESPWQRYCLWFWKAGLFCQDTFPMPAELVHWTYEVCLGRVGWLSVGFGDLHLKLIRKPALLTQLDKKTVTEIFERALLAYEDVRRVIGAVDNNEIIDSDDFMRCMDHFSSTTARTLKMTAYLEPSRGRRARR</sequence>
<feature type="compositionally biased region" description="Polar residues" evidence="1">
    <location>
        <begin position="1"/>
        <end position="30"/>
    </location>
</feature>
<gene>
    <name evidence="2" type="ORF">AWB64_04601</name>
</gene>
<dbReference type="InterPro" id="IPR027417">
    <property type="entry name" value="P-loop_NTPase"/>
</dbReference>
<evidence type="ECO:0000256" key="1">
    <source>
        <dbReference type="SAM" id="MobiDB-lite"/>
    </source>
</evidence>
<name>A0A158HH27_CABSO</name>
<reference evidence="2 3" key="1">
    <citation type="submission" date="2016-01" db="EMBL/GenBank/DDBJ databases">
        <authorList>
            <person name="Oliw E.H."/>
        </authorList>
    </citation>
    <scope>NUCLEOTIDE SEQUENCE [LARGE SCALE GENOMIC DNA]</scope>
    <source>
        <strain evidence="2">LMG 22029</strain>
    </source>
</reference>
<feature type="region of interest" description="Disordered" evidence="1">
    <location>
        <begin position="1"/>
        <end position="61"/>
    </location>
</feature>
<evidence type="ECO:0000313" key="2">
    <source>
        <dbReference type="EMBL" id="SAL43363.1"/>
    </source>
</evidence>
<organism evidence="2 3">
    <name type="scientific">Caballeronia sordidicola</name>
    <name type="common">Burkholderia sordidicola</name>
    <dbReference type="NCBI Taxonomy" id="196367"/>
    <lineage>
        <taxon>Bacteria</taxon>
        <taxon>Pseudomonadati</taxon>
        <taxon>Pseudomonadota</taxon>
        <taxon>Betaproteobacteria</taxon>
        <taxon>Burkholderiales</taxon>
        <taxon>Burkholderiaceae</taxon>
        <taxon>Caballeronia</taxon>
    </lineage>
</organism>